<name>A0ABQ5MCG4_9FIRM</name>
<protein>
    <submittedName>
        <fullName evidence="2">Uncharacterized protein</fullName>
    </submittedName>
</protein>
<keyword evidence="1" id="KW-1133">Transmembrane helix</keyword>
<comment type="caution">
    <text evidence="2">The sequence shown here is derived from an EMBL/GenBank/DDBJ whole genome shotgun (WGS) entry which is preliminary data.</text>
</comment>
<sequence length="81" mass="9196">MSFYFLIGTVSWILEIRKNDKKKGNQYLIYFCLYQIFSTIICILTKQIKAGYGAFELVGALTGNILLTEGSILFVFLGVLM</sequence>
<evidence type="ECO:0000313" key="3">
    <source>
        <dbReference type="Proteomes" id="UP001419084"/>
    </source>
</evidence>
<gene>
    <name evidence="2" type="ORF">LAD12857_44600</name>
</gene>
<organism evidence="2 3">
    <name type="scientific">Lacrimispora amygdalina</name>
    <dbReference type="NCBI Taxonomy" id="253257"/>
    <lineage>
        <taxon>Bacteria</taxon>
        <taxon>Bacillati</taxon>
        <taxon>Bacillota</taxon>
        <taxon>Clostridia</taxon>
        <taxon>Lachnospirales</taxon>
        <taxon>Lachnospiraceae</taxon>
        <taxon>Lacrimispora</taxon>
    </lineage>
</organism>
<keyword evidence="1" id="KW-0812">Transmembrane</keyword>
<reference evidence="2 3" key="1">
    <citation type="journal article" date="2024" name="Int. J. Syst. Evol. Microbiol.">
        <title>Lacrimispora brassicae sp. nov. isolated from fermented cabbage, and proposal of Clostridium indicum Gundawar et al. 2019 and Clostridium methoxybenzovorans Mechichi et al. 1999 as heterotypic synonyms of Lacrimispora amygdalina (Parshina et al. 2003) Haas and Blanchard 2020 and Lacrimispora indolis (McClung and McCoy 1957) Haas and Blanchard 2020, respectively.</title>
        <authorList>
            <person name="Kobayashi H."/>
            <person name="Tanizawa Y."/>
            <person name="Sakamoto M."/>
            <person name="Ohkuma M."/>
            <person name="Tohno M."/>
        </authorList>
    </citation>
    <scope>NUCLEOTIDE SEQUENCE [LARGE SCALE GENOMIC DNA]</scope>
    <source>
        <strain evidence="2 3">DSM 12857</strain>
    </source>
</reference>
<accession>A0ABQ5MCG4</accession>
<keyword evidence="3" id="KW-1185">Reference proteome</keyword>
<evidence type="ECO:0000256" key="1">
    <source>
        <dbReference type="SAM" id="Phobius"/>
    </source>
</evidence>
<feature type="transmembrane region" description="Helical" evidence="1">
    <location>
        <begin position="27"/>
        <end position="45"/>
    </location>
</feature>
<dbReference type="Proteomes" id="UP001419084">
    <property type="component" value="Unassembled WGS sequence"/>
</dbReference>
<dbReference type="EMBL" id="BRPJ01000097">
    <property type="protein sequence ID" value="GLB32537.1"/>
    <property type="molecule type" value="Genomic_DNA"/>
</dbReference>
<evidence type="ECO:0000313" key="2">
    <source>
        <dbReference type="EMBL" id="GLB32537.1"/>
    </source>
</evidence>
<proteinExistence type="predicted"/>
<feature type="transmembrane region" description="Helical" evidence="1">
    <location>
        <begin position="57"/>
        <end position="80"/>
    </location>
</feature>
<keyword evidence="1" id="KW-0472">Membrane</keyword>